<dbReference type="EMBL" id="QGMH01000045">
    <property type="protein sequence ID" value="TVY27610.1"/>
    <property type="molecule type" value="Genomic_DNA"/>
</dbReference>
<dbReference type="InterPro" id="IPR055129">
    <property type="entry name" value="YEATS_dom"/>
</dbReference>
<dbReference type="Gene3D" id="2.60.40.1970">
    <property type="entry name" value="YEATS domain"/>
    <property type="match status" value="1"/>
</dbReference>
<evidence type="ECO:0000313" key="6">
    <source>
        <dbReference type="Proteomes" id="UP000431533"/>
    </source>
</evidence>
<reference evidence="5 6" key="1">
    <citation type="submission" date="2018-05" db="EMBL/GenBank/DDBJ databases">
        <title>Genome sequencing and assembly of the regulated plant pathogen Lachnellula willkommii and related sister species for the development of diagnostic species identification markers.</title>
        <authorList>
            <person name="Giroux E."/>
            <person name="Bilodeau G."/>
        </authorList>
    </citation>
    <scope>NUCLEOTIDE SEQUENCE [LARGE SCALE GENOMIC DNA]</scope>
    <source>
        <strain evidence="5 6">CBS 185.66</strain>
    </source>
</reference>
<organism evidence="5 6">
    <name type="scientific">Lachnellula hyalina</name>
    <dbReference type="NCBI Taxonomy" id="1316788"/>
    <lineage>
        <taxon>Eukaryota</taxon>
        <taxon>Fungi</taxon>
        <taxon>Dikarya</taxon>
        <taxon>Ascomycota</taxon>
        <taxon>Pezizomycotina</taxon>
        <taxon>Leotiomycetes</taxon>
        <taxon>Helotiales</taxon>
        <taxon>Lachnaceae</taxon>
        <taxon>Lachnellula</taxon>
    </lineage>
</organism>
<gene>
    <name evidence="5" type="primary">TAF14</name>
    <name evidence="5" type="ORF">LHYA1_G003885</name>
</gene>
<dbReference type="GO" id="GO:0005634">
    <property type="term" value="C:nucleus"/>
    <property type="evidence" value="ECO:0007669"/>
    <property type="project" value="UniProtKB-SubCell"/>
</dbReference>
<keyword evidence="6" id="KW-1185">Reference proteome</keyword>
<dbReference type="InterPro" id="IPR005033">
    <property type="entry name" value="YEATS"/>
</dbReference>
<dbReference type="PANTHER" id="PTHR23195">
    <property type="entry name" value="YEATS DOMAIN"/>
    <property type="match status" value="1"/>
</dbReference>
<feature type="domain" description="YEATS" evidence="4">
    <location>
        <begin position="1"/>
        <end position="134"/>
    </location>
</feature>
<evidence type="ECO:0000256" key="2">
    <source>
        <dbReference type="PROSITE-ProRule" id="PRU00376"/>
    </source>
</evidence>
<dbReference type="OrthoDB" id="1741717at2759"/>
<name>A0A8H8U0R5_9HELO</name>
<dbReference type="CDD" id="cd16905">
    <property type="entry name" value="YEATS_Taf14_like"/>
    <property type="match status" value="1"/>
</dbReference>
<accession>A0A8H8U0R5</accession>
<evidence type="ECO:0000256" key="1">
    <source>
        <dbReference type="ARBA" id="ARBA00023242"/>
    </source>
</evidence>
<comment type="caution">
    <text evidence="5">The sequence shown here is derived from an EMBL/GenBank/DDBJ whole genome shotgun (WGS) entry which is preliminary data.</text>
</comment>
<protein>
    <submittedName>
        <fullName evidence="5">Transcription initiation factor TFIID subunit</fullName>
    </submittedName>
</protein>
<dbReference type="InterPro" id="IPR038704">
    <property type="entry name" value="YEAST_sf"/>
</dbReference>
<evidence type="ECO:0000256" key="3">
    <source>
        <dbReference type="SAM" id="MobiDB-lite"/>
    </source>
</evidence>
<dbReference type="RefSeq" id="XP_031006398.1">
    <property type="nucleotide sequence ID" value="XM_031148851.1"/>
</dbReference>
<dbReference type="GO" id="GO:0000785">
    <property type="term" value="C:chromatin"/>
    <property type="evidence" value="ECO:0007669"/>
    <property type="project" value="UniProtKB-ARBA"/>
</dbReference>
<sequence length="287" mass="32377">MVADIKRTVKLITEQKNIDKPSEVEGFPMKTWSIEIYLLDEAGNEKPATCFTKAVYNLHPSFANPIQTFTEAPFRCENEGWGEFDMSIDCYTTEKGGKNTLLHDLNFAKPHYESKHPVVFKNPSASLINLLRETGPVGDENGARKKEEKKRKRTTGSVDMEKLADGLVKLDEEQLLHVVQLIHDNKSDDTYTKNDIEQGEFHVDLYTLPETLVSALSFKYALDDDHGSVGHFPLCFTALIALYSHTPSPNSRYGIRTPWFYFTTASILGQGGNSARLLAHLSRNCWS</sequence>
<dbReference type="AlphaFoldDB" id="A0A8H8U0R5"/>
<comment type="subcellular location">
    <subcellularLocation>
        <location evidence="2">Nucleus</location>
    </subcellularLocation>
</comment>
<evidence type="ECO:0000313" key="5">
    <source>
        <dbReference type="EMBL" id="TVY27610.1"/>
    </source>
</evidence>
<keyword evidence="1 2" id="KW-0539">Nucleus</keyword>
<dbReference type="GO" id="GO:0006355">
    <property type="term" value="P:regulation of DNA-templated transcription"/>
    <property type="evidence" value="ECO:0007669"/>
    <property type="project" value="InterPro"/>
</dbReference>
<feature type="region of interest" description="Disordered" evidence="3">
    <location>
        <begin position="133"/>
        <end position="156"/>
    </location>
</feature>
<dbReference type="GeneID" id="41984083"/>
<dbReference type="Proteomes" id="UP000431533">
    <property type="component" value="Unassembled WGS sequence"/>
</dbReference>
<proteinExistence type="predicted"/>
<dbReference type="Pfam" id="PF03366">
    <property type="entry name" value="YEATS"/>
    <property type="match status" value="1"/>
</dbReference>
<evidence type="ECO:0000259" key="4">
    <source>
        <dbReference type="PROSITE" id="PS51037"/>
    </source>
</evidence>
<dbReference type="PROSITE" id="PS51037">
    <property type="entry name" value="YEATS"/>
    <property type="match status" value="1"/>
</dbReference>